<evidence type="ECO:0000313" key="1">
    <source>
        <dbReference type="EMBL" id="KXB07557.1"/>
    </source>
</evidence>
<organism evidence="1 2">
    <name type="scientific">candidate division MSBL1 archaeon SCGC-AAA382A20</name>
    <dbReference type="NCBI Taxonomy" id="1698280"/>
    <lineage>
        <taxon>Archaea</taxon>
        <taxon>Methanobacteriati</taxon>
        <taxon>Methanobacteriota</taxon>
        <taxon>candidate division MSBL1</taxon>
    </lineage>
</organism>
<reference evidence="1 2" key="1">
    <citation type="journal article" date="2016" name="Sci. Rep.">
        <title>Metabolic traits of an uncultured archaeal lineage -MSBL1- from brine pools of the Red Sea.</title>
        <authorList>
            <person name="Mwirichia R."/>
            <person name="Alam I."/>
            <person name="Rashid M."/>
            <person name="Vinu M."/>
            <person name="Ba-Alawi W."/>
            <person name="Anthony Kamau A."/>
            <person name="Kamanda Ngugi D."/>
            <person name="Goker M."/>
            <person name="Klenk H.P."/>
            <person name="Bajic V."/>
            <person name="Stingl U."/>
        </authorList>
    </citation>
    <scope>NUCLEOTIDE SEQUENCE [LARGE SCALE GENOMIC DNA]</scope>
    <source>
        <strain evidence="1">SCGC-AAA382A20</strain>
    </source>
</reference>
<proteinExistence type="predicted"/>
<gene>
    <name evidence="1" type="ORF">AKJ51_01030</name>
</gene>
<evidence type="ECO:0000313" key="2">
    <source>
        <dbReference type="Proteomes" id="UP000070263"/>
    </source>
</evidence>
<protein>
    <submittedName>
        <fullName evidence="1">Uncharacterized protein</fullName>
    </submittedName>
</protein>
<keyword evidence="2" id="KW-1185">Reference proteome</keyword>
<comment type="caution">
    <text evidence="1">The sequence shown here is derived from an EMBL/GenBank/DDBJ whole genome shotgun (WGS) entry which is preliminary data.</text>
</comment>
<name>A0A133VMC0_9EURY</name>
<sequence length="84" mass="9479">MAAFETKQASEALGRKLERLVSYKAAGEPITPELTRWVDSLPHRILDNLAKWEIINTHRAEGGRHLKKCVDAWRKTLLAKGKTG</sequence>
<dbReference type="Proteomes" id="UP000070263">
    <property type="component" value="Unassembled WGS sequence"/>
</dbReference>
<dbReference type="EMBL" id="LHYE01000006">
    <property type="protein sequence ID" value="KXB07557.1"/>
    <property type="molecule type" value="Genomic_DNA"/>
</dbReference>
<dbReference type="AlphaFoldDB" id="A0A133VMC0"/>
<accession>A0A133VMC0</accession>